<evidence type="ECO:0000313" key="3">
    <source>
        <dbReference type="EMBL" id="EDO36207.1"/>
    </source>
</evidence>
<dbReference type="EMBL" id="DS469676">
    <property type="protein sequence ID" value="EDO36207.1"/>
    <property type="molecule type" value="Genomic_DNA"/>
</dbReference>
<feature type="domain" description="VWFA" evidence="1">
    <location>
        <begin position="1330"/>
        <end position="1514"/>
    </location>
</feature>
<sequence length="1552" mass="167645">MHFNKYSGAEMNNVNIKRDIDELRLERGLTFIDKALKISAEKLFTEKNGMRLNRKKVALVLTDGIQTKDKGPFTPLQKASQPMKDKGVEVYSLGIGSDIDVSELITFASGEKYVFNAKSFDELQLQVENITQAQCQACAQPVDVYFGIPTAKELGKELEDIKEFFARLTTLFQIGNRGAHIGVLRYSDTADLVIKLDSRYSRPGVSEAVRALKPEGIGFNVRKALEVASDNAFTIFGGVRQTAPKTFVLFIPGPLKQDMKEIDAAALKLKNMGVRVLMLGIKDKIDASLATTASQPPSRYFIQTLDYEELGVAAYEAADTVCKARYGKCQAFRPPPPAECPPDNADECAIDQDCQDANTVCCKGGCGRICEQKVNHCLVTMDIGIAIDTASDISDEDLTAVKSFTQNLIHALSDSENAIRFSLMQYGDTPKTLATFRHLYAEKELRGLVKAMKKSSGAERRVDSALEAMTSELIDDSEILIKTIRYNAGSSSPGSADLKTASAGLQKLGVNVIAVGVNSQAGVGFLGELATDSKLVFPLASSTELANLWSRMFTQMCNAKPGSCPVVTGSSPSCGSDVSLDYIPCGGSDKQSDWTCPGEQKCCLDQTGCHHICRHPPNKCKGKYDLALLIEASTFVGKSGLAKIKSFAKDLVDAFTISHPDTRIAIITYGATPTVNLKFNTLQGPMLSTGAVQTAIQEVLPRDGGGVAATTAALRLALNEVFTVAGGSRDIANKSLVIISQGQLDDAATAAGIAAQLRQKFVDVFSVTVGNNSDVTGLREIVSKPVDKNVFMTSSFGALDPNLRALTRTICEGADKVRPCGKPIDVLFGIPVSNHLGQEIWSAKSTFNSILGLLLVSNIGVHVGVIPYSETSDLTLHLDSQYKRDDIKQYISDLPASKKTGLNVAGALRTAADQGFTLFGGVRQTSPKVLVLMIPARFVQSDAQEILAAATKLKSLGARILVLGISGQVDETLAKSIASQPTSSFFVTADTYSGLISLAPKVVNTICRGSIYGKCPPPPPLPPGGTCPPQPSVNCSTDENCQSQDVACCYDSCGSSRCERAIKNCFVPAEIVFALDASESSSTTAFADMKGFVMDVVRSSSTSENNQHYGILKYSSIASPETRGFRNFRSESELKEILDKMDKTNDPVKRVDLALRTAKREFFSPKGGMRFGHPRYLIFLTSSPITAGHEDVGSASADLKELDVNIVAVATDSGVEPAFLQSLATEPRFVFKADSSAGLKGLVGDVTGQLCHEKPGKCPPVLNDDPAACASIPSPSADLIPCGPSAGKVGLSEKATDWDCPGEARCCRDPQNGCHSVCVPPPLECKKHKDILFMVETTEQLGEEGFEKIKTFTKQIIDAFAISSTETQVAYMTFHQRARVNVRFNSLKGDLLDKKNLFEKIDNIKYSPGRFSTTYRALQSARTAVFTKSSGSRENTNKTVVIFSTGRFENPLEASQEAYELRGEHVDVFAVPIGKNPDVGTIRDVVSLPTEKNIFMMTSAAALKPQLRALVSTICRGAVWDSFCELITRIKKEFLSFRLVTRNTLAYSYNAK</sequence>
<proteinExistence type="predicted"/>
<dbReference type="PhylomeDB" id="A7SJB7"/>
<name>A7SJB7_NEMVE</name>
<feature type="domain" description="WAP" evidence="2">
    <location>
        <begin position="1008"/>
        <end position="1062"/>
    </location>
</feature>
<dbReference type="STRING" id="45351.A7SJB7"/>
<dbReference type="InterPro" id="IPR008197">
    <property type="entry name" value="WAP_dom"/>
</dbReference>
<dbReference type="InterPro" id="IPR036465">
    <property type="entry name" value="vWFA_dom_sf"/>
</dbReference>
<dbReference type="eggNOG" id="KOG3544">
    <property type="taxonomic scope" value="Eukaryota"/>
</dbReference>
<dbReference type="InterPro" id="IPR050525">
    <property type="entry name" value="ECM_Assembly_Org"/>
</dbReference>
<feature type="domain" description="WAP" evidence="2">
    <location>
        <begin position="1251"/>
        <end position="1322"/>
    </location>
</feature>
<dbReference type="GO" id="GO:0005576">
    <property type="term" value="C:extracellular region"/>
    <property type="evidence" value="ECO:0007669"/>
    <property type="project" value="InterPro"/>
</dbReference>
<dbReference type="Proteomes" id="UP000001593">
    <property type="component" value="Unassembled WGS sequence"/>
</dbReference>
<dbReference type="SMART" id="SM00327">
    <property type="entry name" value="VWA"/>
    <property type="match status" value="6"/>
</dbReference>
<feature type="domain" description="VWFA" evidence="1">
    <location>
        <begin position="143"/>
        <end position="321"/>
    </location>
</feature>
<feature type="domain" description="WAP" evidence="2">
    <location>
        <begin position="557"/>
        <end position="617"/>
    </location>
</feature>
<feature type="domain" description="VWFA" evidence="1">
    <location>
        <begin position="625"/>
        <end position="810"/>
    </location>
</feature>
<dbReference type="PANTHER" id="PTHR24020">
    <property type="entry name" value="COLLAGEN ALPHA"/>
    <property type="match status" value="1"/>
</dbReference>
<evidence type="ECO:0000313" key="4">
    <source>
        <dbReference type="Proteomes" id="UP000001593"/>
    </source>
</evidence>
<organism evidence="3 4">
    <name type="scientific">Nematostella vectensis</name>
    <name type="common">Starlet sea anemone</name>
    <dbReference type="NCBI Taxonomy" id="45351"/>
    <lineage>
        <taxon>Eukaryota</taxon>
        <taxon>Metazoa</taxon>
        <taxon>Cnidaria</taxon>
        <taxon>Anthozoa</taxon>
        <taxon>Hexacorallia</taxon>
        <taxon>Actiniaria</taxon>
        <taxon>Edwardsiidae</taxon>
        <taxon>Nematostella</taxon>
    </lineage>
</organism>
<keyword evidence="4" id="KW-1185">Reference proteome</keyword>
<evidence type="ECO:0008006" key="5">
    <source>
        <dbReference type="Google" id="ProtNLM"/>
    </source>
</evidence>
<dbReference type="InterPro" id="IPR002035">
    <property type="entry name" value="VWF_A"/>
</dbReference>
<accession>A7SJB7</accession>
<dbReference type="SUPFAM" id="SSF53300">
    <property type="entry name" value="vWA-like"/>
    <property type="match status" value="7"/>
</dbReference>
<dbReference type="Gene3D" id="3.40.50.410">
    <property type="entry name" value="von Willebrand factor, type A domain"/>
    <property type="match status" value="7"/>
</dbReference>
<feature type="domain" description="VWFA" evidence="1">
    <location>
        <begin position="382"/>
        <end position="552"/>
    </location>
</feature>
<evidence type="ECO:0000259" key="1">
    <source>
        <dbReference type="PROSITE" id="PS50234"/>
    </source>
</evidence>
<dbReference type="PROSITE" id="PS50234">
    <property type="entry name" value="VWFA"/>
    <property type="match status" value="7"/>
</dbReference>
<dbReference type="CDD" id="cd01450">
    <property type="entry name" value="vWFA_subfamily_ECM"/>
    <property type="match status" value="5"/>
</dbReference>
<dbReference type="GO" id="GO:0030414">
    <property type="term" value="F:peptidase inhibitor activity"/>
    <property type="evidence" value="ECO:0007669"/>
    <property type="project" value="InterPro"/>
</dbReference>
<feature type="domain" description="VWFA" evidence="1">
    <location>
        <begin position="1070"/>
        <end position="1246"/>
    </location>
</feature>
<dbReference type="OMA" id="HINRITY"/>
<feature type="domain" description="VWFA" evidence="1">
    <location>
        <begin position="1"/>
        <end position="130"/>
    </location>
</feature>
<evidence type="ECO:0000259" key="2">
    <source>
        <dbReference type="PROSITE" id="PS51390"/>
    </source>
</evidence>
<dbReference type="PROSITE" id="PS51390">
    <property type="entry name" value="WAP"/>
    <property type="match status" value="4"/>
</dbReference>
<dbReference type="InParanoid" id="A7SJB7"/>
<dbReference type="PANTHER" id="PTHR24020:SF20">
    <property type="entry name" value="PH DOMAIN-CONTAINING PROTEIN"/>
    <property type="match status" value="1"/>
</dbReference>
<dbReference type="HOGENOM" id="CLU_246323_0_0_1"/>
<feature type="domain" description="VWFA" evidence="1">
    <location>
        <begin position="825"/>
        <end position="1006"/>
    </location>
</feature>
<reference evidence="3 4" key="1">
    <citation type="journal article" date="2007" name="Science">
        <title>Sea anemone genome reveals ancestral eumetazoan gene repertoire and genomic organization.</title>
        <authorList>
            <person name="Putnam N.H."/>
            <person name="Srivastava M."/>
            <person name="Hellsten U."/>
            <person name="Dirks B."/>
            <person name="Chapman J."/>
            <person name="Salamov A."/>
            <person name="Terry A."/>
            <person name="Shapiro H."/>
            <person name="Lindquist E."/>
            <person name="Kapitonov V.V."/>
            <person name="Jurka J."/>
            <person name="Genikhovich G."/>
            <person name="Grigoriev I.V."/>
            <person name="Lucas S.M."/>
            <person name="Steele R.E."/>
            <person name="Finnerty J.R."/>
            <person name="Technau U."/>
            <person name="Martindale M.Q."/>
            <person name="Rokhsar D.S."/>
        </authorList>
    </citation>
    <scope>NUCLEOTIDE SEQUENCE [LARGE SCALE GENOMIC DNA]</scope>
    <source>
        <strain evidence="4">CH2 X CH6</strain>
    </source>
</reference>
<dbReference type="Pfam" id="PF00095">
    <property type="entry name" value="WAP"/>
    <property type="match status" value="1"/>
</dbReference>
<gene>
    <name evidence="3" type="ORF">NEMVEDRAFT_v1g213152</name>
</gene>
<dbReference type="Pfam" id="PF00092">
    <property type="entry name" value="VWA"/>
    <property type="match status" value="7"/>
</dbReference>
<feature type="domain" description="WAP" evidence="2">
    <location>
        <begin position="322"/>
        <end position="374"/>
    </location>
</feature>
<protein>
    <recommendedName>
        <fullName evidence="5">Collagen alpha-3(VI) chain</fullName>
    </recommendedName>
</protein>